<comment type="caution">
    <text evidence="5">The sequence shown here is derived from an EMBL/GenBank/DDBJ whole genome shotgun (WGS) entry which is preliminary data.</text>
</comment>
<organism evidence="5 6">
    <name type="scientific">Cohnella zeiphila</name>
    <dbReference type="NCBI Taxonomy" id="2761120"/>
    <lineage>
        <taxon>Bacteria</taxon>
        <taxon>Bacillati</taxon>
        <taxon>Bacillota</taxon>
        <taxon>Bacilli</taxon>
        <taxon>Bacillales</taxon>
        <taxon>Paenibacillaceae</taxon>
        <taxon>Cohnella</taxon>
    </lineage>
</organism>
<dbReference type="Proteomes" id="UP000564644">
    <property type="component" value="Unassembled WGS sequence"/>
</dbReference>
<dbReference type="Gene3D" id="3.90.245.10">
    <property type="entry name" value="Ribonucleoside hydrolase-like"/>
    <property type="match status" value="1"/>
</dbReference>
<dbReference type="GO" id="GO:0008477">
    <property type="term" value="F:purine nucleosidase activity"/>
    <property type="evidence" value="ECO:0007669"/>
    <property type="project" value="TreeGrafter"/>
</dbReference>
<dbReference type="PANTHER" id="PTHR12304">
    <property type="entry name" value="INOSINE-URIDINE PREFERRING NUCLEOSIDE HYDROLASE"/>
    <property type="match status" value="1"/>
</dbReference>
<dbReference type="GO" id="GO:0005829">
    <property type="term" value="C:cytosol"/>
    <property type="evidence" value="ECO:0007669"/>
    <property type="project" value="TreeGrafter"/>
</dbReference>
<dbReference type="Pfam" id="PF01156">
    <property type="entry name" value="IU_nuc_hydro"/>
    <property type="match status" value="1"/>
</dbReference>
<evidence type="ECO:0000256" key="1">
    <source>
        <dbReference type="ARBA" id="ARBA00022801"/>
    </source>
</evidence>
<evidence type="ECO:0000313" key="5">
    <source>
        <dbReference type="EMBL" id="MBB6735323.1"/>
    </source>
</evidence>
<dbReference type="InterPro" id="IPR023186">
    <property type="entry name" value="IUNH"/>
</dbReference>
<dbReference type="SUPFAM" id="SSF53590">
    <property type="entry name" value="Nucleoside hydrolase"/>
    <property type="match status" value="1"/>
</dbReference>
<evidence type="ECO:0000313" key="6">
    <source>
        <dbReference type="Proteomes" id="UP000564644"/>
    </source>
</evidence>
<dbReference type="PANTHER" id="PTHR12304:SF4">
    <property type="entry name" value="URIDINE NUCLEOSIDASE"/>
    <property type="match status" value="1"/>
</dbReference>
<dbReference type="InterPro" id="IPR036452">
    <property type="entry name" value="Ribo_hydro-like"/>
</dbReference>
<dbReference type="AlphaFoldDB" id="A0A7X0W0Q8"/>
<sequence length="331" mass="36803">MAPSKAEKSHSAKGGPFVSNLYPPVPEDRRVRRLQPPDGPIRMVLDTDTFNEIDDQFALAYTLLSKERIRLEAIYAAPFHNELSDGPKDGMEKSYDEIVRILERMGESAEGFVFRGSERYLPGPQEPVDSEAARDLVAKAMAAPDDEPLYVVAIGAITNIASAILLEPRIIEKIVVVWLGGHALWWNDATEFNLKQDAAGAQVLLDCGVPLVLIPVLGVSSHLATTLPEIEAHVRGKGAIGDFLAERYASVVKDHFGRSRVIWDISTIAWLLNPDAVPTELVHSPVLTERLTWSRDTSRHLIRCATYVHRDAVFQDLFRKLERSAPQPNSR</sequence>
<accession>A0A7X0W0Q8</accession>
<proteinExistence type="predicted"/>
<reference evidence="5 6" key="1">
    <citation type="submission" date="2020-08" db="EMBL/GenBank/DDBJ databases">
        <title>Cohnella phylogeny.</title>
        <authorList>
            <person name="Dunlap C."/>
        </authorList>
    </citation>
    <scope>NUCLEOTIDE SEQUENCE [LARGE SCALE GENOMIC DNA]</scope>
    <source>
        <strain evidence="5 6">CBP 2801</strain>
    </source>
</reference>
<keyword evidence="1 5" id="KW-0378">Hydrolase</keyword>
<keyword evidence="6" id="KW-1185">Reference proteome</keyword>
<evidence type="ECO:0000259" key="4">
    <source>
        <dbReference type="Pfam" id="PF01156"/>
    </source>
</evidence>
<feature type="compositionally biased region" description="Basic and acidic residues" evidence="3">
    <location>
        <begin position="1"/>
        <end position="10"/>
    </location>
</feature>
<evidence type="ECO:0000256" key="2">
    <source>
        <dbReference type="ARBA" id="ARBA00023295"/>
    </source>
</evidence>
<dbReference type="EMBL" id="JACJVO010000046">
    <property type="protein sequence ID" value="MBB6735323.1"/>
    <property type="molecule type" value="Genomic_DNA"/>
</dbReference>
<feature type="region of interest" description="Disordered" evidence="3">
    <location>
        <begin position="1"/>
        <end position="40"/>
    </location>
</feature>
<feature type="domain" description="Inosine/uridine-preferring nucleoside hydrolase" evidence="4">
    <location>
        <begin position="44"/>
        <end position="290"/>
    </location>
</feature>
<dbReference type="InterPro" id="IPR001910">
    <property type="entry name" value="Inosine/uridine_hydrolase_dom"/>
</dbReference>
<name>A0A7X0W0Q8_9BACL</name>
<evidence type="ECO:0000256" key="3">
    <source>
        <dbReference type="SAM" id="MobiDB-lite"/>
    </source>
</evidence>
<keyword evidence="2" id="KW-0326">Glycosidase</keyword>
<protein>
    <submittedName>
        <fullName evidence="5">Nucleoside hydrolase</fullName>
    </submittedName>
</protein>
<gene>
    <name evidence="5" type="ORF">H7C18_30855</name>
</gene>
<dbReference type="GO" id="GO:0006152">
    <property type="term" value="P:purine nucleoside catabolic process"/>
    <property type="evidence" value="ECO:0007669"/>
    <property type="project" value="TreeGrafter"/>
</dbReference>